<protein>
    <submittedName>
        <fullName evidence="1">Uncharacterized protein</fullName>
    </submittedName>
</protein>
<name>A0A397G1P5_9GLOM</name>
<evidence type="ECO:0000313" key="1">
    <source>
        <dbReference type="EMBL" id="RHZ43764.1"/>
    </source>
</evidence>
<dbReference type="AlphaFoldDB" id="A0A397G1P5"/>
<dbReference type="EMBL" id="PQFF01000622">
    <property type="protein sequence ID" value="RHZ43764.1"/>
    <property type="molecule type" value="Genomic_DNA"/>
</dbReference>
<reference evidence="1 2" key="1">
    <citation type="submission" date="2018-08" db="EMBL/GenBank/DDBJ databases">
        <title>Genome and evolution of the arbuscular mycorrhizal fungus Diversispora epigaea (formerly Glomus versiforme) and its bacterial endosymbionts.</title>
        <authorList>
            <person name="Sun X."/>
            <person name="Fei Z."/>
            <person name="Harrison M."/>
        </authorList>
    </citation>
    <scope>NUCLEOTIDE SEQUENCE [LARGE SCALE GENOMIC DNA]</scope>
    <source>
        <strain evidence="1 2">IT104</strain>
    </source>
</reference>
<comment type="caution">
    <text evidence="1">The sequence shown here is derived from an EMBL/GenBank/DDBJ whole genome shotgun (WGS) entry which is preliminary data.</text>
</comment>
<dbReference type="OrthoDB" id="2306651at2759"/>
<sequence length="49" mass="5617">MPNSKVYTFNIPIQPRNATDAFDSKQLELEISEDDQEYGVQIKALSFKP</sequence>
<accession>A0A397G1P5</accession>
<evidence type="ECO:0000313" key="2">
    <source>
        <dbReference type="Proteomes" id="UP000266861"/>
    </source>
</evidence>
<gene>
    <name evidence="1" type="ORF">Glove_856g13</name>
</gene>
<proteinExistence type="predicted"/>
<dbReference type="Proteomes" id="UP000266861">
    <property type="component" value="Unassembled WGS sequence"/>
</dbReference>
<organism evidence="1 2">
    <name type="scientific">Diversispora epigaea</name>
    <dbReference type="NCBI Taxonomy" id="1348612"/>
    <lineage>
        <taxon>Eukaryota</taxon>
        <taxon>Fungi</taxon>
        <taxon>Fungi incertae sedis</taxon>
        <taxon>Mucoromycota</taxon>
        <taxon>Glomeromycotina</taxon>
        <taxon>Glomeromycetes</taxon>
        <taxon>Diversisporales</taxon>
        <taxon>Diversisporaceae</taxon>
        <taxon>Diversispora</taxon>
    </lineage>
</organism>
<keyword evidence="2" id="KW-1185">Reference proteome</keyword>